<dbReference type="AlphaFoldDB" id="W9H3A0"/>
<evidence type="ECO:0000313" key="3">
    <source>
        <dbReference type="Proteomes" id="UP000019486"/>
    </source>
</evidence>
<name>W9H3A0_9PROT</name>
<feature type="compositionally biased region" description="Basic residues" evidence="1">
    <location>
        <begin position="1"/>
        <end position="17"/>
    </location>
</feature>
<accession>W9H3A0</accession>
<reference evidence="2 3" key="1">
    <citation type="submission" date="2013-08" db="EMBL/GenBank/DDBJ databases">
        <title>The genome sequence of Skermanella stibiiresistens.</title>
        <authorList>
            <person name="Zhu W."/>
            <person name="Wang G."/>
        </authorList>
    </citation>
    <scope>NUCLEOTIDE SEQUENCE [LARGE SCALE GENOMIC DNA]</scope>
    <source>
        <strain evidence="2 3">SB22</strain>
    </source>
</reference>
<evidence type="ECO:0000256" key="1">
    <source>
        <dbReference type="SAM" id="MobiDB-lite"/>
    </source>
</evidence>
<proteinExistence type="predicted"/>
<sequence length="42" mass="4561">MAKGQKKSNREVKKPKKTTSAAPVKTTIIPTADRRTPPKSAL</sequence>
<protein>
    <submittedName>
        <fullName evidence="2">Uncharacterized protein</fullName>
    </submittedName>
</protein>
<keyword evidence="3" id="KW-1185">Reference proteome</keyword>
<feature type="region of interest" description="Disordered" evidence="1">
    <location>
        <begin position="1"/>
        <end position="42"/>
    </location>
</feature>
<dbReference type="EMBL" id="AVFL01000019">
    <property type="protein sequence ID" value="EWY38238.1"/>
    <property type="molecule type" value="Genomic_DNA"/>
</dbReference>
<gene>
    <name evidence="2" type="ORF">N825_13600</name>
</gene>
<dbReference type="RefSeq" id="WP_281174375.1">
    <property type="nucleotide sequence ID" value="NZ_AVFL01000019.1"/>
</dbReference>
<comment type="caution">
    <text evidence="2">The sequence shown here is derived from an EMBL/GenBank/DDBJ whole genome shotgun (WGS) entry which is preliminary data.</text>
</comment>
<evidence type="ECO:0000313" key="2">
    <source>
        <dbReference type="EMBL" id="EWY38238.1"/>
    </source>
</evidence>
<dbReference type="STRING" id="1385369.N825_13600"/>
<dbReference type="Proteomes" id="UP000019486">
    <property type="component" value="Unassembled WGS sequence"/>
</dbReference>
<organism evidence="2 3">
    <name type="scientific">Skermanella stibiiresistens SB22</name>
    <dbReference type="NCBI Taxonomy" id="1385369"/>
    <lineage>
        <taxon>Bacteria</taxon>
        <taxon>Pseudomonadati</taxon>
        <taxon>Pseudomonadota</taxon>
        <taxon>Alphaproteobacteria</taxon>
        <taxon>Rhodospirillales</taxon>
        <taxon>Azospirillaceae</taxon>
        <taxon>Skermanella</taxon>
    </lineage>
</organism>